<feature type="domain" description="HTH luxR-type" evidence="3">
    <location>
        <begin position="132"/>
        <end position="197"/>
    </location>
</feature>
<evidence type="ECO:0000259" key="3">
    <source>
        <dbReference type="PROSITE" id="PS50043"/>
    </source>
</evidence>
<dbReference type="Pfam" id="PF00196">
    <property type="entry name" value="GerE"/>
    <property type="match status" value="1"/>
</dbReference>
<sequence length="202" mass="22678">MNYILIAHEPSIMRCGLSQIISMLPAPVTVLMVETTAEMASALQQQSFDLLILSRHLPGTDTLSMMKMVKEKHPPTKILLFTSREEKTRIVDVLFETADGYLSNKSSEEDISLTISVLVPGHKRLSPLRSAFSNPLEQLSSREIEVMNLLAQGLPLLKIAAHMELQVTTVSTYKTRIFKKLEINSIVELLDKVRTYGIRKLA</sequence>
<dbReference type="PRINTS" id="PR00038">
    <property type="entry name" value="HTHLUXR"/>
</dbReference>
<dbReference type="PROSITE" id="PS50043">
    <property type="entry name" value="HTH_LUXR_2"/>
    <property type="match status" value="1"/>
</dbReference>
<feature type="domain" description="Response regulatory" evidence="4">
    <location>
        <begin position="3"/>
        <end position="119"/>
    </location>
</feature>
<evidence type="ECO:0000256" key="2">
    <source>
        <dbReference type="PROSITE-ProRule" id="PRU00169"/>
    </source>
</evidence>
<protein>
    <submittedName>
        <fullName evidence="5">Response regulator transcription factor</fullName>
    </submittedName>
</protein>
<dbReference type="AlphaFoldDB" id="A0A5C6LQI2"/>
<accession>A0A5C6LQI2</accession>
<proteinExistence type="predicted"/>
<dbReference type="OrthoDB" id="1013073at2"/>
<dbReference type="GO" id="GO:0003677">
    <property type="term" value="F:DNA binding"/>
    <property type="evidence" value="ECO:0007669"/>
    <property type="project" value="UniProtKB-KW"/>
</dbReference>
<dbReference type="PANTHER" id="PTHR45566">
    <property type="entry name" value="HTH-TYPE TRANSCRIPTIONAL REGULATOR YHJB-RELATED"/>
    <property type="match status" value="1"/>
</dbReference>
<dbReference type="InterPro" id="IPR011006">
    <property type="entry name" value="CheY-like_superfamily"/>
</dbReference>
<dbReference type="CDD" id="cd06170">
    <property type="entry name" value="LuxR_C_like"/>
    <property type="match status" value="1"/>
</dbReference>
<comment type="caution">
    <text evidence="2">Lacks conserved residue(s) required for the propagation of feature annotation.</text>
</comment>
<evidence type="ECO:0000313" key="5">
    <source>
        <dbReference type="EMBL" id="TWV95149.1"/>
    </source>
</evidence>
<comment type="caution">
    <text evidence="5">The sequence shown here is derived from an EMBL/GenBank/DDBJ whole genome shotgun (WGS) entry which is preliminary data.</text>
</comment>
<dbReference type="EMBL" id="VOHS01000041">
    <property type="protein sequence ID" value="TWV95149.1"/>
    <property type="molecule type" value="Genomic_DNA"/>
</dbReference>
<dbReference type="RefSeq" id="WP_146307610.1">
    <property type="nucleotide sequence ID" value="NZ_VOHS01000041.1"/>
</dbReference>
<dbReference type="PANTHER" id="PTHR45566:SF2">
    <property type="entry name" value="NARL SUBFAMILY"/>
    <property type="match status" value="1"/>
</dbReference>
<evidence type="ECO:0000259" key="4">
    <source>
        <dbReference type="PROSITE" id="PS50110"/>
    </source>
</evidence>
<dbReference type="Gene3D" id="3.40.50.2300">
    <property type="match status" value="1"/>
</dbReference>
<dbReference type="Pfam" id="PF00072">
    <property type="entry name" value="Response_reg"/>
    <property type="match status" value="1"/>
</dbReference>
<organism evidence="5 6">
    <name type="scientific">Chitinophaga pinensis</name>
    <dbReference type="NCBI Taxonomy" id="79329"/>
    <lineage>
        <taxon>Bacteria</taxon>
        <taxon>Pseudomonadati</taxon>
        <taxon>Bacteroidota</taxon>
        <taxon>Chitinophagia</taxon>
        <taxon>Chitinophagales</taxon>
        <taxon>Chitinophagaceae</taxon>
        <taxon>Chitinophaga</taxon>
    </lineage>
</organism>
<dbReference type="SMART" id="SM00421">
    <property type="entry name" value="HTH_LUXR"/>
    <property type="match status" value="1"/>
</dbReference>
<evidence type="ECO:0000256" key="1">
    <source>
        <dbReference type="ARBA" id="ARBA00023125"/>
    </source>
</evidence>
<keyword evidence="1" id="KW-0238">DNA-binding</keyword>
<gene>
    <name evidence="5" type="ORF">FEF09_24740</name>
</gene>
<dbReference type="GO" id="GO:0000160">
    <property type="term" value="P:phosphorelay signal transduction system"/>
    <property type="evidence" value="ECO:0007669"/>
    <property type="project" value="InterPro"/>
</dbReference>
<dbReference type="InterPro" id="IPR001789">
    <property type="entry name" value="Sig_transdc_resp-reg_receiver"/>
</dbReference>
<dbReference type="PROSITE" id="PS50110">
    <property type="entry name" value="RESPONSE_REGULATORY"/>
    <property type="match status" value="1"/>
</dbReference>
<reference evidence="5 6" key="1">
    <citation type="submission" date="2019-08" db="EMBL/GenBank/DDBJ databases">
        <title>Whole genome sequencing of chitin degrading bacteria Chitinophaga pinensis YS16.</title>
        <authorList>
            <person name="Singh R.P."/>
            <person name="Manchanda G."/>
            <person name="Maurya I.K."/>
            <person name="Joshi N.K."/>
            <person name="Srivastava A.K."/>
        </authorList>
    </citation>
    <scope>NUCLEOTIDE SEQUENCE [LARGE SCALE GENOMIC DNA]</scope>
    <source>
        <strain evidence="5 6">YS-16</strain>
    </source>
</reference>
<evidence type="ECO:0000313" key="6">
    <source>
        <dbReference type="Proteomes" id="UP000318815"/>
    </source>
</evidence>
<dbReference type="InterPro" id="IPR051015">
    <property type="entry name" value="EvgA-like"/>
</dbReference>
<dbReference type="SUPFAM" id="SSF52172">
    <property type="entry name" value="CheY-like"/>
    <property type="match status" value="1"/>
</dbReference>
<dbReference type="SUPFAM" id="SSF46894">
    <property type="entry name" value="C-terminal effector domain of the bipartite response regulators"/>
    <property type="match status" value="1"/>
</dbReference>
<dbReference type="GO" id="GO:0006355">
    <property type="term" value="P:regulation of DNA-templated transcription"/>
    <property type="evidence" value="ECO:0007669"/>
    <property type="project" value="InterPro"/>
</dbReference>
<dbReference type="InterPro" id="IPR000792">
    <property type="entry name" value="Tscrpt_reg_LuxR_C"/>
</dbReference>
<name>A0A5C6LQI2_9BACT</name>
<dbReference type="Proteomes" id="UP000318815">
    <property type="component" value="Unassembled WGS sequence"/>
</dbReference>
<dbReference type="InterPro" id="IPR016032">
    <property type="entry name" value="Sig_transdc_resp-reg_C-effctor"/>
</dbReference>
<keyword evidence="6" id="KW-1185">Reference proteome</keyword>